<dbReference type="EMBL" id="LT629763">
    <property type="protein sequence ID" value="SDT08457.1"/>
    <property type="molecule type" value="Genomic_DNA"/>
</dbReference>
<dbReference type="RefSeq" id="WP_092288145.1">
    <property type="nucleotide sequence ID" value="NZ_LT629763.1"/>
</dbReference>
<keyword evidence="1" id="KW-0732">Signal</keyword>
<evidence type="ECO:0000313" key="3">
    <source>
        <dbReference type="Proteomes" id="UP000243413"/>
    </source>
</evidence>
<name>A0A1H1XGR9_9GAMM</name>
<organism evidence="2 3">
    <name type="scientific">Halopseudomonas sabulinigri</name>
    <dbReference type="NCBI Taxonomy" id="472181"/>
    <lineage>
        <taxon>Bacteria</taxon>
        <taxon>Pseudomonadati</taxon>
        <taxon>Pseudomonadota</taxon>
        <taxon>Gammaproteobacteria</taxon>
        <taxon>Pseudomonadales</taxon>
        <taxon>Pseudomonadaceae</taxon>
        <taxon>Halopseudomonas</taxon>
    </lineage>
</organism>
<accession>A0A1H1XGR9</accession>
<dbReference type="OrthoDB" id="7012631at2"/>
<evidence type="ECO:0000313" key="2">
    <source>
        <dbReference type="EMBL" id="SDT08457.1"/>
    </source>
</evidence>
<evidence type="ECO:0000256" key="1">
    <source>
        <dbReference type="SAM" id="SignalP"/>
    </source>
</evidence>
<feature type="signal peptide" evidence="1">
    <location>
        <begin position="1"/>
        <end position="21"/>
    </location>
</feature>
<protein>
    <recommendedName>
        <fullName evidence="4">Lipoprotein</fullName>
    </recommendedName>
</protein>
<sequence>MNTAIGTLNYARLIWAGTALALLQACATQPAPSPETASGRIERELVSHSLHIDAGEQRVLDTPHRSIKVTESRLYTLTQLDSTGAQLDQQDQFQSLPWANQLVDLAVGEVRISRQTDQDGQFRLNLLDEEFVGLNFDEVRVITLSASAGPGVQTETTLLVDRDLRSKLQEAEQLIYDNLEEDDVNQWVFRVQRLAELGLNEESSQLENMLILLTTGDPQLQGDFIQALGEATPGE</sequence>
<dbReference type="Proteomes" id="UP000243413">
    <property type="component" value="Chromosome I"/>
</dbReference>
<reference evidence="3" key="1">
    <citation type="submission" date="2016-10" db="EMBL/GenBank/DDBJ databases">
        <authorList>
            <person name="Varghese N."/>
            <person name="Submissions S."/>
        </authorList>
    </citation>
    <scope>NUCLEOTIDE SEQUENCE [LARGE SCALE GENOMIC DNA]</scope>
    <source>
        <strain evidence="3">JCM 14963</strain>
    </source>
</reference>
<feature type="chain" id="PRO_5009265570" description="Lipoprotein" evidence="1">
    <location>
        <begin position="22"/>
        <end position="235"/>
    </location>
</feature>
<gene>
    <name evidence="2" type="ORF">SAMN05216271_3547</name>
</gene>
<evidence type="ECO:0008006" key="4">
    <source>
        <dbReference type="Google" id="ProtNLM"/>
    </source>
</evidence>
<dbReference type="STRING" id="472181.SAMN05216271_3547"/>
<dbReference type="AlphaFoldDB" id="A0A1H1XGR9"/>
<proteinExistence type="predicted"/>